<dbReference type="EMBL" id="JBFDAA010000003">
    <property type="protein sequence ID" value="KAL1139013.1"/>
    <property type="molecule type" value="Genomic_DNA"/>
</dbReference>
<evidence type="ECO:0000313" key="2">
    <source>
        <dbReference type="EMBL" id="KAL1139013.1"/>
    </source>
</evidence>
<evidence type="ECO:0000256" key="1">
    <source>
        <dbReference type="SAM" id="MobiDB-lite"/>
    </source>
</evidence>
<proteinExistence type="predicted"/>
<dbReference type="AlphaFoldDB" id="A0ABD0ZDX5"/>
<keyword evidence="3" id="KW-1185">Reference proteome</keyword>
<feature type="compositionally biased region" description="Basic and acidic residues" evidence="1">
    <location>
        <begin position="13"/>
        <end position="22"/>
    </location>
</feature>
<sequence>MGSKRRNMFHKNKTQETTENEKPPIGALPDGEYTKKGRYSTRSESLDLLSSSQLLAQDCIIWCSYDVTRKKAKGHQRAQRKEYHARSKIVYNPEVSPTHIDDLNRSAFGRLKAPVKFGLSQCIKSSFTDIDSRRVSLQLATAIFYTAEDATGRRALVLSNKNYHVHKEDFTSLLLHPSRIELPVCDGPASPSSPWSGIGLSSIPKFVVIRSSWTHAYPSRIQRTLDLTTHCCSHSTTLRGSPPVACDLCNLIPNSLQTPLIPRQVTDLETVEKRVRGQLQERRARQAMAGGRAPGWVSWRNPGLSRQYGDYGTSTAKTALSGYICWERNTGMDCGHFKHEPILAVDEKSIVGHRGLFDAI</sequence>
<feature type="compositionally biased region" description="Basic residues" evidence="1">
    <location>
        <begin position="1"/>
        <end position="12"/>
    </location>
</feature>
<organism evidence="2 3">
    <name type="scientific">Ranatra chinensis</name>
    <dbReference type="NCBI Taxonomy" id="642074"/>
    <lineage>
        <taxon>Eukaryota</taxon>
        <taxon>Metazoa</taxon>
        <taxon>Ecdysozoa</taxon>
        <taxon>Arthropoda</taxon>
        <taxon>Hexapoda</taxon>
        <taxon>Insecta</taxon>
        <taxon>Pterygota</taxon>
        <taxon>Neoptera</taxon>
        <taxon>Paraneoptera</taxon>
        <taxon>Hemiptera</taxon>
        <taxon>Heteroptera</taxon>
        <taxon>Panheteroptera</taxon>
        <taxon>Nepomorpha</taxon>
        <taxon>Nepidae</taxon>
        <taxon>Ranatrinae</taxon>
        <taxon>Ranatra</taxon>
    </lineage>
</organism>
<dbReference type="Proteomes" id="UP001558652">
    <property type="component" value="Unassembled WGS sequence"/>
</dbReference>
<accession>A0ABD0ZDX5</accession>
<comment type="caution">
    <text evidence="2">The sequence shown here is derived from an EMBL/GenBank/DDBJ whole genome shotgun (WGS) entry which is preliminary data.</text>
</comment>
<feature type="region of interest" description="Disordered" evidence="1">
    <location>
        <begin position="1"/>
        <end position="36"/>
    </location>
</feature>
<name>A0ABD0ZDX5_9HEMI</name>
<gene>
    <name evidence="2" type="ORF">AAG570_009074</name>
</gene>
<reference evidence="2 3" key="1">
    <citation type="submission" date="2024-07" db="EMBL/GenBank/DDBJ databases">
        <title>Chromosome-level genome assembly of the water stick insect Ranatra chinensis (Heteroptera: Nepidae).</title>
        <authorList>
            <person name="Liu X."/>
        </authorList>
    </citation>
    <scope>NUCLEOTIDE SEQUENCE [LARGE SCALE GENOMIC DNA]</scope>
    <source>
        <strain evidence="2">Cailab_2021Rc</strain>
        <tissue evidence="2">Muscle</tissue>
    </source>
</reference>
<protein>
    <submittedName>
        <fullName evidence="2">Uncharacterized protein</fullName>
    </submittedName>
</protein>
<evidence type="ECO:0000313" key="3">
    <source>
        <dbReference type="Proteomes" id="UP001558652"/>
    </source>
</evidence>